<dbReference type="PANTHER" id="PTHR38434">
    <property type="entry name" value="BLL2549 PROTEIN"/>
    <property type="match status" value="1"/>
</dbReference>
<keyword evidence="3" id="KW-0812">Transmembrane</keyword>
<keyword evidence="1" id="KW-0175">Coiled coil</keyword>
<dbReference type="EMBL" id="VSDO01000003">
    <property type="protein sequence ID" value="TYA12101.1"/>
    <property type="molecule type" value="Genomic_DNA"/>
</dbReference>
<evidence type="ECO:0000256" key="2">
    <source>
        <dbReference type="SAM" id="MobiDB-lite"/>
    </source>
</evidence>
<feature type="transmembrane region" description="Helical" evidence="3">
    <location>
        <begin position="274"/>
        <end position="294"/>
    </location>
</feature>
<name>A0A5D0CQB6_9BACL</name>
<feature type="transmembrane region" description="Helical" evidence="3">
    <location>
        <begin position="612"/>
        <end position="627"/>
    </location>
</feature>
<feature type="transmembrane region" description="Helical" evidence="3">
    <location>
        <begin position="405"/>
        <end position="425"/>
    </location>
</feature>
<feature type="transmembrane region" description="Helical" evidence="3">
    <location>
        <begin position="517"/>
        <end position="534"/>
    </location>
</feature>
<dbReference type="RefSeq" id="WP_148453490.1">
    <property type="nucleotide sequence ID" value="NZ_VSDO01000003.1"/>
</dbReference>
<protein>
    <submittedName>
        <fullName evidence="4">DUF2339 domain-containing protein</fullName>
    </submittedName>
</protein>
<dbReference type="PANTHER" id="PTHR38434:SF1">
    <property type="entry name" value="BLL2549 PROTEIN"/>
    <property type="match status" value="1"/>
</dbReference>
<feature type="transmembrane region" description="Helical" evidence="3">
    <location>
        <begin position="432"/>
        <end position="451"/>
    </location>
</feature>
<dbReference type="Pfam" id="PF10101">
    <property type="entry name" value="DUF2339"/>
    <property type="match status" value="1"/>
</dbReference>
<dbReference type="InterPro" id="IPR019286">
    <property type="entry name" value="DUF2339_TM"/>
</dbReference>
<evidence type="ECO:0000256" key="3">
    <source>
        <dbReference type="SAM" id="Phobius"/>
    </source>
</evidence>
<dbReference type="Proteomes" id="UP000325218">
    <property type="component" value="Unassembled WGS sequence"/>
</dbReference>
<keyword evidence="5" id="KW-1185">Reference proteome</keyword>
<keyword evidence="3" id="KW-0472">Membrane</keyword>
<feature type="transmembrane region" description="Helical" evidence="3">
    <location>
        <begin position="771"/>
        <end position="789"/>
    </location>
</feature>
<evidence type="ECO:0000313" key="5">
    <source>
        <dbReference type="Proteomes" id="UP000325218"/>
    </source>
</evidence>
<dbReference type="AlphaFoldDB" id="A0A5D0CQB6"/>
<organism evidence="4 5">
    <name type="scientific">Paenibacillus faecis</name>
    <dbReference type="NCBI Taxonomy" id="862114"/>
    <lineage>
        <taxon>Bacteria</taxon>
        <taxon>Bacillati</taxon>
        <taxon>Bacillota</taxon>
        <taxon>Bacilli</taxon>
        <taxon>Bacillales</taxon>
        <taxon>Paenibacillaceae</taxon>
        <taxon>Paenibacillus</taxon>
    </lineage>
</organism>
<feature type="transmembrane region" description="Helical" evidence="3">
    <location>
        <begin position="463"/>
        <end position="481"/>
    </location>
</feature>
<feature type="region of interest" description="Disordered" evidence="2">
    <location>
        <begin position="187"/>
        <end position="206"/>
    </location>
</feature>
<proteinExistence type="predicted"/>
<gene>
    <name evidence="4" type="ORF">FRY98_15340</name>
</gene>
<feature type="transmembrane region" description="Helical" evidence="3">
    <location>
        <begin position="744"/>
        <end position="765"/>
    </location>
</feature>
<keyword evidence="3" id="KW-1133">Transmembrane helix</keyword>
<feature type="transmembrane region" description="Helical" evidence="3">
    <location>
        <begin position="215"/>
        <end position="237"/>
    </location>
</feature>
<feature type="transmembrane region" description="Helical" evidence="3">
    <location>
        <begin position="546"/>
        <end position="566"/>
    </location>
</feature>
<sequence>MKDFRDRLNDIKNAQHRLAQEYETLLAEYESLGEIARENETLRQQYGDFRRRVEELETRLNELERENGGLRAAMSGQQPGEIPPPSPGKLSHQRLEAHFSAAHQGHQSRLDAIERGAKERLRQFYEQAEKYLEADQQVIAAKLAQFEEELSHRMAAHRQHALEAERRILGQAAQAYASQPSLAAGPAVNNPAMAAPPMPGPQAEKKRDRLEMKIGLNWINKLGILLILFGVGAAFQYSFSNWFNGYAKGASFFLLGLLMLGGGEWLFRRKQKTFALGLLGGGISVLHGSVFYSYFLLDIIGLTTGLVLSVLVTAAAVFLALRYDSRTICAFGLAGGYLPLYSYMIAFGLQESTVYAAMGYLLLLNASILAVSFRKRWLVIQYISFALHMATMVILIAIADNTAACMVYSIIAFLMYLGITLYVPFKYGTKLSWWDFSLLALNMVISCSILYELLEIAGWDAWRGGLALLFCLANLGLARLSRKYLPQEKETRLLFYVTSLTFSLLVVPFQFGIRYMSLAWLVEGLLLSVIGHLYRYKGLERIGWGIIGLCAGAFILIDSMISLFGFDSLDFAWKYTFISLGLLAHTLFYAFRLQDEGDARRYNPADRSMLRTIKYAALVNIWLYLVYETGRIYNHVMPVWSDLYEFYRLLLITAVTLVLAYGFSKASFLQDRFVKTYVRFLYGMGYLVCVALTMTVPALQEVSHYNSAQNYISIVILIVFNLMVFFSGRDLISGLLEPHPKQREWYPIILGVYLLGIITAFLAVQFHLGDIGWLFSLVYLLLAIGYIAYGFRYKYLHIRRVGLGLTLLATGKMLLFDLELMTTASKIAAYFSFGMALLGISFIYQKVSNKMAAEEAEQAKPWEEREETHRG</sequence>
<feature type="transmembrane region" description="Helical" evidence="3">
    <location>
        <begin position="328"/>
        <end position="347"/>
    </location>
</feature>
<feature type="transmembrane region" description="Helical" evidence="3">
    <location>
        <begin position="378"/>
        <end position="399"/>
    </location>
</feature>
<dbReference type="OrthoDB" id="2078443at2"/>
<evidence type="ECO:0000313" key="4">
    <source>
        <dbReference type="EMBL" id="TYA12101.1"/>
    </source>
</evidence>
<comment type="caution">
    <text evidence="4">The sequence shown here is derived from an EMBL/GenBank/DDBJ whole genome shotgun (WGS) entry which is preliminary data.</text>
</comment>
<feature type="transmembrane region" description="Helical" evidence="3">
    <location>
        <begin position="572"/>
        <end position="591"/>
    </location>
</feature>
<feature type="transmembrane region" description="Helical" evidence="3">
    <location>
        <begin position="801"/>
        <end position="821"/>
    </location>
</feature>
<feature type="transmembrane region" description="Helical" evidence="3">
    <location>
        <begin position="827"/>
        <end position="844"/>
    </location>
</feature>
<reference evidence="4 5" key="1">
    <citation type="submission" date="2019-08" db="EMBL/GenBank/DDBJ databases">
        <title>Genome sequencing of Paenibacillus faecis DSM 23593(T).</title>
        <authorList>
            <person name="Kook J.-K."/>
            <person name="Park S.-N."/>
            <person name="Lim Y.K."/>
        </authorList>
    </citation>
    <scope>NUCLEOTIDE SEQUENCE [LARGE SCALE GENOMIC DNA]</scope>
    <source>
        <strain evidence="4 5">DSM 23593</strain>
    </source>
</reference>
<accession>A0A5D0CQB6</accession>
<evidence type="ECO:0000256" key="1">
    <source>
        <dbReference type="SAM" id="Coils"/>
    </source>
</evidence>
<feature type="transmembrane region" description="Helical" evidence="3">
    <location>
        <begin position="249"/>
        <end position="267"/>
    </location>
</feature>
<feature type="transmembrane region" description="Helical" evidence="3">
    <location>
        <begin position="300"/>
        <end position="321"/>
    </location>
</feature>
<feature type="transmembrane region" description="Helical" evidence="3">
    <location>
        <begin position="711"/>
        <end position="732"/>
    </location>
</feature>
<feature type="coiled-coil region" evidence="1">
    <location>
        <begin position="1"/>
        <end position="73"/>
    </location>
</feature>
<feature type="transmembrane region" description="Helical" evidence="3">
    <location>
        <begin position="353"/>
        <end position="371"/>
    </location>
</feature>
<feature type="transmembrane region" description="Helical" evidence="3">
    <location>
        <begin position="493"/>
        <end position="511"/>
    </location>
</feature>
<feature type="transmembrane region" description="Helical" evidence="3">
    <location>
        <begin position="647"/>
        <end position="668"/>
    </location>
</feature>
<feature type="transmembrane region" description="Helical" evidence="3">
    <location>
        <begin position="680"/>
        <end position="699"/>
    </location>
</feature>